<feature type="chain" id="PRO_5026157077" evidence="2">
    <location>
        <begin position="26"/>
        <end position="929"/>
    </location>
</feature>
<sequence>MIKHKKRISFLILLILIAQVLPAIAINDFTSHPVYEGVDNAATQYENLLFTDIENHWGKEAILDAGAQALMRGGNRLFNPDEDLTYMEALTVLVRAIGLEGEAQEHAETQALPNVQDFIVLSVVDEWSRGYLQLAMQNNIVTNQEVNEITNLTPQQADNIQNQVEQRLDAYGEDITQQERAALERQINQQLELNQWNSPISRQEIAMWLARVLQLEPIYGDKMVKVYNFNDWQKIDTEKIAYIEAVLQEDIMSGSENRFKPNGNLTRAQLAQIMLNVNDQLLETRGITKLEGTVTKIDDVTQQGKNLKIITVENIDGSYNIISLQPDTGKDLIIQKNSQLQLSNGLYEWDRIQYFINDDDKVFYAKVINPEAKSIEGFIEFIDTENNRLSVIDFNDKQHLFNVNSNTPVTNNGEEVSFKDLFYGQEVVVTLFNENVSKIEGYLEEDPNLHGYIPPGSRVKVGDALFINNKEVALKTGDGVEKYKITSSTSVTREGNVANLFEIKKGDRLILSFDDIYSPEISQIRVEDDERHLTAIYRGTLEQTSERNNEIVLEDVEIFQNNRWVPHTESKIKLKAENNLYSGGNSITLKDLSKSKGKEVFAATESSYGVQRVAKLLLKDGSTQQYNNKISSIQYGLNRMVVNNNSITFNEGTIVVQNNRLIDPYNLEAQQTIHVTSDFNANNNSRNAAFINIEYDGMLDDRIDGTRLLVYRGKIDAIGEYQVTIGRLAYQLDYLQLQNNTWAEVDLPQRISMTEDTKVFDSELELEIEVPYFINSRYIDPDDIEDSNLKKRIKNRHYVGKTAYFIVKEYKNGTQTVEELLAINLTPDHKVTTRRVNTDHGAIGEIESIDLDNNEVTLKNVRHWNALSKKWTPVTTKEPIHMEKAVILVNDQPITSQELYVIKENANVYIIKNKDVSTGDDAYVVIIEQ</sequence>
<evidence type="ECO:0000313" key="4">
    <source>
        <dbReference type="EMBL" id="KAB3534756.1"/>
    </source>
</evidence>
<accession>A0A6I0F913</accession>
<dbReference type="OrthoDB" id="1703838at2"/>
<dbReference type="InterPro" id="IPR001119">
    <property type="entry name" value="SLH_dom"/>
</dbReference>
<proteinExistence type="predicted"/>
<feature type="domain" description="SLH" evidence="3">
    <location>
        <begin position="226"/>
        <end position="288"/>
    </location>
</feature>
<dbReference type="Pfam" id="PF00395">
    <property type="entry name" value="SLH"/>
    <property type="match status" value="2"/>
</dbReference>
<name>A0A6I0F913_9FIRM</name>
<dbReference type="Proteomes" id="UP000432715">
    <property type="component" value="Unassembled WGS sequence"/>
</dbReference>
<dbReference type="AlphaFoldDB" id="A0A6I0F913"/>
<keyword evidence="2" id="KW-0732">Signal</keyword>
<reference evidence="4 5" key="1">
    <citation type="submission" date="2019-10" db="EMBL/GenBank/DDBJ databases">
        <title>Alkaliphilus serpentinus sp. nov. and Alkaliphilus pronyensis sp. nov., two novel anaerobic alkaliphilic species isolated from the serpentinized-hosted hydrothermal field of the Prony Bay (New Caledonia).</title>
        <authorList>
            <person name="Postec A."/>
        </authorList>
    </citation>
    <scope>NUCLEOTIDE SEQUENCE [LARGE SCALE GENOMIC DNA]</scope>
    <source>
        <strain evidence="4 5">LacV</strain>
    </source>
</reference>
<feature type="domain" description="SLH" evidence="3">
    <location>
        <begin position="45"/>
        <end position="107"/>
    </location>
</feature>
<dbReference type="RefSeq" id="WP_151861190.1">
    <property type="nucleotide sequence ID" value="NZ_WBZC01000026.1"/>
</dbReference>
<organism evidence="4 5">
    <name type="scientific">Alkaliphilus pronyensis</name>
    <dbReference type="NCBI Taxonomy" id="1482732"/>
    <lineage>
        <taxon>Bacteria</taxon>
        <taxon>Bacillati</taxon>
        <taxon>Bacillota</taxon>
        <taxon>Clostridia</taxon>
        <taxon>Peptostreptococcales</taxon>
        <taxon>Natronincolaceae</taxon>
        <taxon>Alkaliphilus</taxon>
    </lineage>
</organism>
<evidence type="ECO:0000259" key="3">
    <source>
        <dbReference type="PROSITE" id="PS51272"/>
    </source>
</evidence>
<feature type="signal peptide" evidence="2">
    <location>
        <begin position="1"/>
        <end position="25"/>
    </location>
</feature>
<dbReference type="EMBL" id="WBZC01000026">
    <property type="protein sequence ID" value="KAB3534756.1"/>
    <property type="molecule type" value="Genomic_DNA"/>
</dbReference>
<evidence type="ECO:0000313" key="5">
    <source>
        <dbReference type="Proteomes" id="UP000432715"/>
    </source>
</evidence>
<gene>
    <name evidence="4" type="ORF">F8154_08515</name>
</gene>
<keyword evidence="5" id="KW-1185">Reference proteome</keyword>
<evidence type="ECO:0000256" key="1">
    <source>
        <dbReference type="ARBA" id="ARBA00022737"/>
    </source>
</evidence>
<keyword evidence="1" id="KW-0677">Repeat</keyword>
<dbReference type="PROSITE" id="PS51272">
    <property type="entry name" value="SLH"/>
    <property type="match status" value="2"/>
</dbReference>
<comment type="caution">
    <text evidence="4">The sequence shown here is derived from an EMBL/GenBank/DDBJ whole genome shotgun (WGS) entry which is preliminary data.</text>
</comment>
<protein>
    <submittedName>
        <fullName evidence="4">S-layer homology domain-containing protein</fullName>
    </submittedName>
</protein>
<evidence type="ECO:0000256" key="2">
    <source>
        <dbReference type="SAM" id="SignalP"/>
    </source>
</evidence>